<accession>A0ABV7G5L5</accession>
<dbReference type="InterPro" id="IPR015422">
    <property type="entry name" value="PyrdxlP-dep_Trfase_small"/>
</dbReference>
<dbReference type="Pfam" id="PF01053">
    <property type="entry name" value="Cys_Met_Meta_PP"/>
    <property type="match status" value="1"/>
</dbReference>
<dbReference type="InterPro" id="IPR000277">
    <property type="entry name" value="Cys/Met-Metab_PyrdxlP-dep_enz"/>
</dbReference>
<dbReference type="PIRSF" id="PIRSF001434">
    <property type="entry name" value="CGS"/>
    <property type="match status" value="1"/>
</dbReference>
<organism evidence="4 5">
    <name type="scientific">Teichococcus globiformis</name>
    <dbReference type="NCBI Taxonomy" id="2307229"/>
    <lineage>
        <taxon>Bacteria</taxon>
        <taxon>Pseudomonadati</taxon>
        <taxon>Pseudomonadota</taxon>
        <taxon>Alphaproteobacteria</taxon>
        <taxon>Acetobacterales</taxon>
        <taxon>Roseomonadaceae</taxon>
        <taxon>Roseomonas</taxon>
    </lineage>
</organism>
<dbReference type="SUPFAM" id="SSF53383">
    <property type="entry name" value="PLP-dependent transferases"/>
    <property type="match status" value="1"/>
</dbReference>
<gene>
    <name evidence="4" type="ORF">ACFOD4_18960</name>
</gene>
<comment type="cofactor">
    <cofactor evidence="1 3">
        <name>pyridoxal 5'-phosphate</name>
        <dbReference type="ChEBI" id="CHEBI:597326"/>
    </cofactor>
</comment>
<dbReference type="RefSeq" id="WP_379598974.1">
    <property type="nucleotide sequence ID" value="NZ_JBHRTN010000019.1"/>
</dbReference>
<dbReference type="EMBL" id="JBHRTN010000019">
    <property type="protein sequence ID" value="MFC3127153.1"/>
    <property type="molecule type" value="Genomic_DNA"/>
</dbReference>
<comment type="caution">
    <text evidence="4">The sequence shown here is derived from an EMBL/GenBank/DDBJ whole genome shotgun (WGS) entry which is preliminary data.</text>
</comment>
<dbReference type="Gene3D" id="3.40.640.10">
    <property type="entry name" value="Type I PLP-dependent aspartate aminotransferase-like (Major domain)"/>
    <property type="match status" value="1"/>
</dbReference>
<dbReference type="InterPro" id="IPR015421">
    <property type="entry name" value="PyrdxlP-dep_Trfase_major"/>
</dbReference>
<proteinExistence type="inferred from homology"/>
<dbReference type="CDD" id="cd00614">
    <property type="entry name" value="CGS_like"/>
    <property type="match status" value="1"/>
</dbReference>
<dbReference type="Gene3D" id="3.90.1150.10">
    <property type="entry name" value="Aspartate Aminotransferase, domain 1"/>
    <property type="match status" value="1"/>
</dbReference>
<keyword evidence="5" id="KW-1185">Reference proteome</keyword>
<dbReference type="InterPro" id="IPR015424">
    <property type="entry name" value="PyrdxlP-dep_Trfase"/>
</dbReference>
<dbReference type="PANTHER" id="PTHR11808">
    <property type="entry name" value="TRANS-SULFURATION ENZYME FAMILY MEMBER"/>
    <property type="match status" value="1"/>
</dbReference>
<dbReference type="PANTHER" id="PTHR11808:SF86">
    <property type="entry name" value="METHIONINE GAMMA-LYASE"/>
    <property type="match status" value="1"/>
</dbReference>
<protein>
    <submittedName>
        <fullName evidence="4">Cystathionine gamma-synthase family protein</fullName>
    </submittedName>
</protein>
<comment type="similarity">
    <text evidence="3">Belongs to the trans-sulfuration enzymes family.</text>
</comment>
<reference evidence="5" key="1">
    <citation type="journal article" date="2019" name="Int. J. Syst. Evol. Microbiol.">
        <title>The Global Catalogue of Microorganisms (GCM) 10K type strain sequencing project: providing services to taxonomists for standard genome sequencing and annotation.</title>
        <authorList>
            <consortium name="The Broad Institute Genomics Platform"/>
            <consortium name="The Broad Institute Genome Sequencing Center for Infectious Disease"/>
            <person name="Wu L."/>
            <person name="Ma J."/>
        </authorList>
    </citation>
    <scope>NUCLEOTIDE SEQUENCE [LARGE SCALE GENOMIC DNA]</scope>
    <source>
        <strain evidence="5">KCTC 52094</strain>
    </source>
</reference>
<dbReference type="PROSITE" id="PS00868">
    <property type="entry name" value="CYS_MET_METAB_PP"/>
    <property type="match status" value="1"/>
</dbReference>
<dbReference type="Proteomes" id="UP001595593">
    <property type="component" value="Unassembled WGS sequence"/>
</dbReference>
<keyword evidence="2 3" id="KW-0663">Pyridoxal phosphate</keyword>
<name>A0ABV7G5L5_9PROT</name>
<evidence type="ECO:0000313" key="4">
    <source>
        <dbReference type="EMBL" id="MFC3127153.1"/>
    </source>
</evidence>
<sequence length="441" mass="47905">MAKDFRRTHLDGHPLHPQTQMTAFGYDPSLSEGAVKPPVFLTSTFVFESAEQGADFFDVVAGRKPAPSGMGAGGLVYSRFNHPNLEIVEDRLALYDRAETALVTASGMSAISCVALSYLRPGDSIVHYTPLYGGTETLIGKVFPQWGINPFPFTDGTSAEALTEALTRAARQGPVKMLYLETPANPTNALTDLALVRRTVDEWSRGSGQRPIIVCDNTMLGPVFQQPLDHGVDICVYSLTKYVGGHSDLVAGGITGSREMLRPVRQTRSAYGFQLDPHSSWMLARSMETLSLRMERAAESGRKVADWLANNPHIPCRVLHPEHLAEVERAIHARQCSGPGSTFSFVVEDNRLLAFRILNQLRIFKLAVSLGGTESLICHPASTTHSGVPVETRAASGVTEGLIRLSVGLEHPDDLIRDLEQAFRHTAAAMSRPLAAPVPVG</sequence>
<evidence type="ECO:0000313" key="5">
    <source>
        <dbReference type="Proteomes" id="UP001595593"/>
    </source>
</evidence>
<evidence type="ECO:0000256" key="1">
    <source>
        <dbReference type="ARBA" id="ARBA00001933"/>
    </source>
</evidence>
<evidence type="ECO:0000256" key="3">
    <source>
        <dbReference type="RuleBase" id="RU362118"/>
    </source>
</evidence>
<dbReference type="InterPro" id="IPR054542">
    <property type="entry name" value="Cys_met_metab_PP"/>
</dbReference>
<evidence type="ECO:0000256" key="2">
    <source>
        <dbReference type="ARBA" id="ARBA00022898"/>
    </source>
</evidence>
<dbReference type="NCBIfam" id="NF005455">
    <property type="entry name" value="PRK07049.1"/>
    <property type="match status" value="1"/>
</dbReference>